<organism evidence="1 2">
    <name type="scientific">Aquimarina intermedia</name>
    <dbReference type="NCBI Taxonomy" id="350814"/>
    <lineage>
        <taxon>Bacteria</taxon>
        <taxon>Pseudomonadati</taxon>
        <taxon>Bacteroidota</taxon>
        <taxon>Flavobacteriia</taxon>
        <taxon>Flavobacteriales</taxon>
        <taxon>Flavobacteriaceae</taxon>
        <taxon>Aquimarina</taxon>
    </lineage>
</organism>
<sequence>MVLGATLTTQAQEDWSVLNEVFDDVYSLATEVGKETDKVIAHGNVISIVKSTGTTSIQKKKDKSVPVEFYDYFLLTSTGRQIALTKMDTEKVIEKFQKVLNRVKTSLKEDNSKEVQSILNSL</sequence>
<keyword evidence="2" id="KW-1185">Reference proteome</keyword>
<evidence type="ECO:0000313" key="2">
    <source>
        <dbReference type="Proteomes" id="UP000324376"/>
    </source>
</evidence>
<gene>
    <name evidence="1" type="ORF">BD809_101228</name>
</gene>
<proteinExistence type="predicted"/>
<accession>A0A5S5CFE5</accession>
<reference evidence="1 2" key="1">
    <citation type="submission" date="2019-07" db="EMBL/GenBank/DDBJ databases">
        <title>Genomic Encyclopedia of Archaeal and Bacterial Type Strains, Phase II (KMG-II): from individual species to whole genera.</title>
        <authorList>
            <person name="Goeker M."/>
        </authorList>
    </citation>
    <scope>NUCLEOTIDE SEQUENCE [LARGE SCALE GENOMIC DNA]</scope>
    <source>
        <strain evidence="1 2">DSM 17527</strain>
    </source>
</reference>
<comment type="caution">
    <text evidence="1">The sequence shown here is derived from an EMBL/GenBank/DDBJ whole genome shotgun (WGS) entry which is preliminary data.</text>
</comment>
<dbReference type="AlphaFoldDB" id="A0A5S5CFE5"/>
<dbReference type="EMBL" id="VNHU01000001">
    <property type="protein sequence ID" value="TYP77080.1"/>
    <property type="molecule type" value="Genomic_DNA"/>
</dbReference>
<protein>
    <submittedName>
        <fullName evidence="1">Uncharacterized protein</fullName>
    </submittedName>
</protein>
<dbReference type="Proteomes" id="UP000324376">
    <property type="component" value="Unassembled WGS sequence"/>
</dbReference>
<name>A0A5S5CFE5_9FLAO</name>
<evidence type="ECO:0000313" key="1">
    <source>
        <dbReference type="EMBL" id="TYP77080.1"/>
    </source>
</evidence>